<dbReference type="EMBL" id="JACHMU010000001">
    <property type="protein sequence ID" value="MBB5741911.1"/>
    <property type="molecule type" value="Genomic_DNA"/>
</dbReference>
<dbReference type="GO" id="GO:0045892">
    <property type="term" value="P:negative regulation of DNA-templated transcription"/>
    <property type="evidence" value="ECO:0007669"/>
    <property type="project" value="InterPro"/>
</dbReference>
<dbReference type="Gene3D" id="1.10.10.60">
    <property type="entry name" value="Homeodomain-like"/>
    <property type="match status" value="1"/>
</dbReference>
<evidence type="ECO:0000313" key="5">
    <source>
        <dbReference type="Proteomes" id="UP000517712"/>
    </source>
</evidence>
<dbReference type="SUPFAM" id="SSF48498">
    <property type="entry name" value="Tetracyclin repressor-like, C-terminal domain"/>
    <property type="match status" value="1"/>
</dbReference>
<feature type="domain" description="Tetracycline repressor TetR C-terminal" evidence="3">
    <location>
        <begin position="90"/>
        <end position="167"/>
    </location>
</feature>
<dbReference type="SUPFAM" id="SSF46689">
    <property type="entry name" value="Homeodomain-like"/>
    <property type="match status" value="1"/>
</dbReference>
<dbReference type="Gene3D" id="1.10.357.10">
    <property type="entry name" value="Tetracycline Repressor, domain 2"/>
    <property type="match status" value="1"/>
</dbReference>
<evidence type="ECO:0000313" key="4">
    <source>
        <dbReference type="EMBL" id="MBB5741911.1"/>
    </source>
</evidence>
<dbReference type="Pfam" id="PF02909">
    <property type="entry name" value="TetR_C_1"/>
    <property type="match status" value="1"/>
</dbReference>
<keyword evidence="1" id="KW-0805">Transcription regulation</keyword>
<protein>
    <submittedName>
        <fullName evidence="4">AcrR family transcriptional regulator</fullName>
    </submittedName>
</protein>
<comment type="caution">
    <text evidence="4">The sequence shown here is derived from an EMBL/GenBank/DDBJ whole genome shotgun (WGS) entry which is preliminary data.</text>
</comment>
<dbReference type="InterPro" id="IPR036271">
    <property type="entry name" value="Tet_transcr_reg_TetR-rel_C_sf"/>
</dbReference>
<dbReference type="InterPro" id="IPR004111">
    <property type="entry name" value="Repressor_TetR_C"/>
</dbReference>
<accession>A0A7W9FA63</accession>
<dbReference type="InterPro" id="IPR009057">
    <property type="entry name" value="Homeodomain-like_sf"/>
</dbReference>
<dbReference type="AlphaFoldDB" id="A0A7W9FA63"/>
<dbReference type="RefSeq" id="WP_184281236.1">
    <property type="nucleotide sequence ID" value="NZ_BAAAPG010000002.1"/>
</dbReference>
<sequence length="199" mass="21728">MSYWEQRRPIRRIRSVDVHSLAAISADLLDEGGMRTLTIRAAALGMGVAPASLYSRVTSVDDLFDLALDHALGREPEWRNTLEHADVQALLLAYYRHLVRHPWACQVIAMRAPRGPHYLRLSERMCVLLAENGSSDPLGDAYALSNFVIGSAATAPVAGNERRAAVDSELAPLYASLHAAHSVDAEAILTAGLHALLQR</sequence>
<reference evidence="4 5" key="1">
    <citation type="submission" date="2020-08" db="EMBL/GenBank/DDBJ databases">
        <title>Sequencing the genomes of 1000 actinobacteria strains.</title>
        <authorList>
            <person name="Klenk H.-P."/>
        </authorList>
    </citation>
    <scope>NUCLEOTIDE SEQUENCE [LARGE SCALE GENOMIC DNA]</scope>
    <source>
        <strain evidence="4 5">DSM 24823</strain>
    </source>
</reference>
<evidence type="ECO:0000259" key="3">
    <source>
        <dbReference type="Pfam" id="PF02909"/>
    </source>
</evidence>
<proteinExistence type="predicted"/>
<keyword evidence="2" id="KW-0804">Transcription</keyword>
<gene>
    <name evidence="4" type="ORF">HD600_000408</name>
</gene>
<name>A0A7W9FA63_9MICO</name>
<organism evidence="4 5">
    <name type="scientific">Microbacterium ginsengiterrae</name>
    <dbReference type="NCBI Taxonomy" id="546115"/>
    <lineage>
        <taxon>Bacteria</taxon>
        <taxon>Bacillati</taxon>
        <taxon>Actinomycetota</taxon>
        <taxon>Actinomycetes</taxon>
        <taxon>Micrococcales</taxon>
        <taxon>Microbacteriaceae</taxon>
        <taxon>Microbacterium</taxon>
    </lineage>
</organism>
<keyword evidence="5" id="KW-1185">Reference proteome</keyword>
<dbReference type="Proteomes" id="UP000517712">
    <property type="component" value="Unassembled WGS sequence"/>
</dbReference>
<evidence type="ECO:0000256" key="2">
    <source>
        <dbReference type="ARBA" id="ARBA00023163"/>
    </source>
</evidence>
<evidence type="ECO:0000256" key="1">
    <source>
        <dbReference type="ARBA" id="ARBA00023015"/>
    </source>
</evidence>